<evidence type="ECO:0000256" key="3">
    <source>
        <dbReference type="ARBA" id="ARBA00022989"/>
    </source>
</evidence>
<evidence type="ECO:0008006" key="8">
    <source>
        <dbReference type="Google" id="ProtNLM"/>
    </source>
</evidence>
<comment type="caution">
    <text evidence="6">The sequence shown here is derived from an EMBL/GenBank/DDBJ whole genome shotgun (WGS) entry which is preliminary data.</text>
</comment>
<name>A0A1R3IM68_COCAP</name>
<dbReference type="PANTHER" id="PTHR14110:SF1">
    <property type="entry name" value="CHLOROPLASTIC IMPORT INNER MEMBRANE TRANSLOCASE SUBUNIT TIM22-2-RELATED"/>
    <property type="match status" value="1"/>
</dbReference>
<evidence type="ECO:0000256" key="1">
    <source>
        <dbReference type="ARBA" id="ARBA00004141"/>
    </source>
</evidence>
<reference evidence="6 7" key="1">
    <citation type="submission" date="2013-09" db="EMBL/GenBank/DDBJ databases">
        <title>Corchorus capsularis genome sequencing.</title>
        <authorList>
            <person name="Alam M."/>
            <person name="Haque M.S."/>
            <person name="Islam M.S."/>
            <person name="Emdad E.M."/>
            <person name="Islam M.M."/>
            <person name="Ahmed B."/>
            <person name="Halim A."/>
            <person name="Hossen Q.M.M."/>
            <person name="Hossain M.Z."/>
            <person name="Ahmed R."/>
            <person name="Khan M.M."/>
            <person name="Islam R."/>
            <person name="Rashid M.M."/>
            <person name="Khan S.A."/>
            <person name="Rahman M.S."/>
            <person name="Alam M."/>
        </authorList>
    </citation>
    <scope>NUCLEOTIDE SEQUENCE [LARGE SCALE GENOMIC DNA]</scope>
    <source>
        <strain evidence="7">cv. CVL-1</strain>
        <tissue evidence="6">Whole seedling</tissue>
    </source>
</reference>
<dbReference type="GO" id="GO:0045039">
    <property type="term" value="P:protein insertion into mitochondrial inner membrane"/>
    <property type="evidence" value="ECO:0007669"/>
    <property type="project" value="InterPro"/>
</dbReference>
<protein>
    <recommendedName>
        <fullName evidence="8">Mitochondrial inner membrane translocase subunit Tim17/Tim22/Tim23/peroxisomal protein PMP24</fullName>
    </recommendedName>
</protein>
<evidence type="ECO:0000256" key="5">
    <source>
        <dbReference type="SAM" id="MobiDB-lite"/>
    </source>
</evidence>
<keyword evidence="4" id="KW-0472">Membrane</keyword>
<gene>
    <name evidence="6" type="ORF">CCACVL1_11283</name>
</gene>
<dbReference type="Pfam" id="PF02466">
    <property type="entry name" value="Tim17"/>
    <property type="match status" value="1"/>
</dbReference>
<feature type="compositionally biased region" description="Low complexity" evidence="5">
    <location>
        <begin position="1"/>
        <end position="27"/>
    </location>
</feature>
<evidence type="ECO:0000313" key="6">
    <source>
        <dbReference type="EMBL" id="OMO83651.1"/>
    </source>
</evidence>
<dbReference type="EMBL" id="AWWV01009847">
    <property type="protein sequence ID" value="OMO83651.1"/>
    <property type="molecule type" value="Genomic_DNA"/>
</dbReference>
<evidence type="ECO:0000313" key="7">
    <source>
        <dbReference type="Proteomes" id="UP000188268"/>
    </source>
</evidence>
<keyword evidence="2" id="KW-0812">Transmembrane</keyword>
<dbReference type="OrthoDB" id="1913277at2759"/>
<dbReference type="GO" id="GO:0009941">
    <property type="term" value="C:chloroplast envelope"/>
    <property type="evidence" value="ECO:0007669"/>
    <property type="project" value="TreeGrafter"/>
</dbReference>
<evidence type="ECO:0000256" key="4">
    <source>
        <dbReference type="ARBA" id="ARBA00023136"/>
    </source>
</evidence>
<dbReference type="OMA" id="KSPQPMA"/>
<feature type="region of interest" description="Disordered" evidence="5">
    <location>
        <begin position="161"/>
        <end position="182"/>
    </location>
</feature>
<dbReference type="PANTHER" id="PTHR14110">
    <property type="entry name" value="MITOCHONDRIAL IMPORT INNER MEMBRANE TRANSLOCASE SUBUNIT TIM22"/>
    <property type="match status" value="1"/>
</dbReference>
<dbReference type="InterPro" id="IPR039175">
    <property type="entry name" value="TIM22"/>
</dbReference>
<dbReference type="STRING" id="210143.A0A1R3IM68"/>
<evidence type="ECO:0000256" key="2">
    <source>
        <dbReference type="ARBA" id="ARBA00022692"/>
    </source>
</evidence>
<dbReference type="Proteomes" id="UP000188268">
    <property type="component" value="Unassembled WGS sequence"/>
</dbReference>
<sequence>MASLDSSNSSSPENDPETNPSPNPSSTRAIMPNPSYPCLAAECLYNFVGGSVFGALGAYPVGYVYGLIEGKGFNGSFMEAGSFAKEYAVWLGIDSLVVCFLRRLTGKDDVITHGIAGCCAGLALCFPGAPQELMRSCLTYGAINFASKALLEQKPALAHSFSTRNKSPQPMALPLTPSSGGV</sequence>
<organism evidence="6 7">
    <name type="scientific">Corchorus capsularis</name>
    <name type="common">Jute</name>
    <dbReference type="NCBI Taxonomy" id="210143"/>
    <lineage>
        <taxon>Eukaryota</taxon>
        <taxon>Viridiplantae</taxon>
        <taxon>Streptophyta</taxon>
        <taxon>Embryophyta</taxon>
        <taxon>Tracheophyta</taxon>
        <taxon>Spermatophyta</taxon>
        <taxon>Magnoliopsida</taxon>
        <taxon>eudicotyledons</taxon>
        <taxon>Gunneridae</taxon>
        <taxon>Pentapetalae</taxon>
        <taxon>rosids</taxon>
        <taxon>malvids</taxon>
        <taxon>Malvales</taxon>
        <taxon>Malvaceae</taxon>
        <taxon>Grewioideae</taxon>
        <taxon>Apeibeae</taxon>
        <taxon>Corchorus</taxon>
    </lineage>
</organism>
<dbReference type="GO" id="GO:0042721">
    <property type="term" value="C:TIM22 mitochondrial import inner membrane insertion complex"/>
    <property type="evidence" value="ECO:0007669"/>
    <property type="project" value="InterPro"/>
</dbReference>
<dbReference type="AlphaFoldDB" id="A0A1R3IM68"/>
<dbReference type="GO" id="GO:0045036">
    <property type="term" value="P:protein targeting to chloroplast"/>
    <property type="evidence" value="ECO:0007669"/>
    <property type="project" value="TreeGrafter"/>
</dbReference>
<dbReference type="Gramene" id="OMO83651">
    <property type="protein sequence ID" value="OMO83651"/>
    <property type="gene ID" value="CCACVL1_11283"/>
</dbReference>
<dbReference type="GO" id="GO:0008320">
    <property type="term" value="F:protein transmembrane transporter activity"/>
    <property type="evidence" value="ECO:0007669"/>
    <property type="project" value="TreeGrafter"/>
</dbReference>
<proteinExistence type="predicted"/>
<keyword evidence="7" id="KW-1185">Reference proteome</keyword>
<comment type="subcellular location">
    <subcellularLocation>
        <location evidence="1">Membrane</location>
        <topology evidence="1">Multi-pass membrane protein</topology>
    </subcellularLocation>
</comment>
<accession>A0A1R3IM68</accession>
<keyword evidence="3" id="KW-1133">Transmembrane helix</keyword>
<feature type="region of interest" description="Disordered" evidence="5">
    <location>
        <begin position="1"/>
        <end position="28"/>
    </location>
</feature>